<evidence type="ECO:0000313" key="2">
    <source>
        <dbReference type="Proteomes" id="UP001620645"/>
    </source>
</evidence>
<gene>
    <name evidence="1" type="ORF">niasHS_018035</name>
</gene>
<comment type="caution">
    <text evidence="1">The sequence shown here is derived from an EMBL/GenBank/DDBJ whole genome shotgun (WGS) entry which is preliminary data.</text>
</comment>
<dbReference type="InterPro" id="IPR008974">
    <property type="entry name" value="TRAF-like"/>
</dbReference>
<dbReference type="Gene3D" id="2.60.210.10">
    <property type="entry name" value="Apoptosis, Tumor Necrosis Factor Receptor Associated Protein 2, Chain A"/>
    <property type="match status" value="1"/>
</dbReference>
<accession>A0ABD2HWS3</accession>
<dbReference type="Proteomes" id="UP001620645">
    <property type="component" value="Unassembled WGS sequence"/>
</dbReference>
<organism evidence="1 2">
    <name type="scientific">Heterodera schachtii</name>
    <name type="common">Sugarbeet cyst nematode worm</name>
    <name type="synonym">Tylenchus schachtii</name>
    <dbReference type="NCBI Taxonomy" id="97005"/>
    <lineage>
        <taxon>Eukaryota</taxon>
        <taxon>Metazoa</taxon>
        <taxon>Ecdysozoa</taxon>
        <taxon>Nematoda</taxon>
        <taxon>Chromadorea</taxon>
        <taxon>Rhabditida</taxon>
        <taxon>Tylenchina</taxon>
        <taxon>Tylenchomorpha</taxon>
        <taxon>Tylenchoidea</taxon>
        <taxon>Heteroderidae</taxon>
        <taxon>Heteroderinae</taxon>
        <taxon>Heterodera</taxon>
    </lineage>
</organism>
<dbReference type="EMBL" id="JBICCN010000429">
    <property type="protein sequence ID" value="KAL3069310.1"/>
    <property type="molecule type" value="Genomic_DNA"/>
</dbReference>
<protein>
    <submittedName>
        <fullName evidence="1">Uncharacterized protein</fullName>
    </submittedName>
</protein>
<evidence type="ECO:0000313" key="1">
    <source>
        <dbReference type="EMBL" id="KAL3069310.1"/>
    </source>
</evidence>
<proteinExistence type="predicted"/>
<name>A0ABD2HWS3_HETSC</name>
<keyword evidence="2" id="KW-1185">Reference proteome</keyword>
<reference evidence="1 2" key="1">
    <citation type="submission" date="2024-10" db="EMBL/GenBank/DDBJ databases">
        <authorList>
            <person name="Kim D."/>
        </authorList>
    </citation>
    <scope>NUCLEOTIDE SEQUENCE [LARGE SCALE GENOMIC DNA]</scope>
    <source>
        <strain evidence="1">Taebaek</strain>
    </source>
</reference>
<dbReference type="SUPFAM" id="SSF49599">
    <property type="entry name" value="TRAF domain-like"/>
    <property type="match status" value="1"/>
</dbReference>
<sequence>MELMDPEKGFYTKCEDKVTLTIDVITVDEPKMDKFIWDQSKATGTLLMDIEKVSEFAMEIFESERQSETVQIKGLPWKIWAEINQRKESSDNNEKWLGIYLWCDMPREDKNWSCKCSAILRIVSQMADYRREYSDQFFNNKSNMRTQHQLCHLNCHAKLGRRRRRFSGENLDELSTVNTNLCCDKKCIWSFSQPSKCAAEVK</sequence>
<dbReference type="AlphaFoldDB" id="A0ABD2HWS3"/>